<dbReference type="SUPFAM" id="SSF52833">
    <property type="entry name" value="Thioredoxin-like"/>
    <property type="match status" value="1"/>
</dbReference>
<dbReference type="CDD" id="cd00299">
    <property type="entry name" value="GST_C_family"/>
    <property type="match status" value="1"/>
</dbReference>
<gene>
    <name evidence="4" type="ORF">BEN30_08450</name>
</gene>
<protein>
    <submittedName>
        <fullName evidence="4">Glutathione S-transferase</fullName>
    </submittedName>
</protein>
<dbReference type="Gene3D" id="1.20.1050.10">
    <property type="match status" value="1"/>
</dbReference>
<dbReference type="InterPro" id="IPR004045">
    <property type="entry name" value="Glutathione_S-Trfase_N"/>
</dbReference>
<dbReference type="GO" id="GO:0006749">
    <property type="term" value="P:glutathione metabolic process"/>
    <property type="evidence" value="ECO:0007669"/>
    <property type="project" value="TreeGrafter"/>
</dbReference>
<dbReference type="PROSITE" id="PS50404">
    <property type="entry name" value="GST_NTER"/>
    <property type="match status" value="1"/>
</dbReference>
<dbReference type="EMBL" id="MCGG01000020">
    <property type="protein sequence ID" value="OEJ67751.1"/>
    <property type="molecule type" value="Genomic_DNA"/>
</dbReference>
<dbReference type="InterPro" id="IPR040079">
    <property type="entry name" value="Glutathione_S-Trfase"/>
</dbReference>
<accession>A0A1E5Q8S7</accession>
<dbReference type="InterPro" id="IPR010987">
    <property type="entry name" value="Glutathione-S-Trfase_C-like"/>
</dbReference>
<comment type="subunit">
    <text evidence="1">Homodimer.</text>
</comment>
<keyword evidence="4" id="KW-0808">Transferase</keyword>
<dbReference type="PANTHER" id="PTHR43969">
    <property type="entry name" value="GLUTATHIONE S TRANSFERASE D10, ISOFORM A-RELATED"/>
    <property type="match status" value="1"/>
</dbReference>
<dbReference type="Pfam" id="PF00043">
    <property type="entry name" value="GST_C"/>
    <property type="match status" value="1"/>
</dbReference>
<dbReference type="SFLD" id="SFLDS00019">
    <property type="entry name" value="Glutathione_Transferase_(cytos"/>
    <property type="match status" value="1"/>
</dbReference>
<feature type="domain" description="GST C-terminal" evidence="3">
    <location>
        <begin position="84"/>
        <end position="220"/>
    </location>
</feature>
<evidence type="ECO:0000259" key="3">
    <source>
        <dbReference type="PROSITE" id="PS50405"/>
    </source>
</evidence>
<dbReference type="Gene3D" id="3.40.30.10">
    <property type="entry name" value="Glutaredoxin"/>
    <property type="match status" value="1"/>
</dbReference>
<dbReference type="InterPro" id="IPR004046">
    <property type="entry name" value="GST_C"/>
</dbReference>
<dbReference type="PANTHER" id="PTHR43969:SF9">
    <property type="entry name" value="GLUTATHIONE S TRANSFERASE D10, ISOFORM A-RELATED"/>
    <property type="match status" value="1"/>
</dbReference>
<name>A0A1E5Q8S7_9PROT</name>
<dbReference type="SFLD" id="SFLDG00358">
    <property type="entry name" value="Main_(cytGST)"/>
    <property type="match status" value="1"/>
</dbReference>
<dbReference type="RefSeq" id="WP_069957611.1">
    <property type="nucleotide sequence ID" value="NZ_MCGG01000020.1"/>
</dbReference>
<reference evidence="5" key="1">
    <citation type="submission" date="2016-07" db="EMBL/GenBank/DDBJ databases">
        <authorList>
            <person name="Florea S."/>
            <person name="Webb J.S."/>
            <person name="Jaromczyk J."/>
            <person name="Schardl C.L."/>
        </authorList>
    </citation>
    <scope>NUCLEOTIDE SEQUENCE [LARGE SCALE GENOMIC DNA]</scope>
    <source>
        <strain evidence="5">MV-1</strain>
    </source>
</reference>
<evidence type="ECO:0000259" key="2">
    <source>
        <dbReference type="PROSITE" id="PS50404"/>
    </source>
</evidence>
<dbReference type="Pfam" id="PF13409">
    <property type="entry name" value="GST_N_2"/>
    <property type="match status" value="1"/>
</dbReference>
<keyword evidence="5" id="KW-1185">Reference proteome</keyword>
<comment type="caution">
    <text evidence="4">The sequence shown here is derived from an EMBL/GenBank/DDBJ whole genome shotgun (WGS) entry which is preliminary data.</text>
</comment>
<organism evidence="4 5">
    <name type="scientific">Magnetovibrio blakemorei</name>
    <dbReference type="NCBI Taxonomy" id="28181"/>
    <lineage>
        <taxon>Bacteria</taxon>
        <taxon>Pseudomonadati</taxon>
        <taxon>Pseudomonadota</taxon>
        <taxon>Alphaproteobacteria</taxon>
        <taxon>Rhodospirillales</taxon>
        <taxon>Magnetovibrionaceae</taxon>
        <taxon>Magnetovibrio</taxon>
    </lineage>
</organism>
<evidence type="ECO:0000256" key="1">
    <source>
        <dbReference type="ARBA" id="ARBA00011738"/>
    </source>
</evidence>
<dbReference type="GO" id="GO:0004364">
    <property type="term" value="F:glutathione transferase activity"/>
    <property type="evidence" value="ECO:0007669"/>
    <property type="project" value="TreeGrafter"/>
</dbReference>
<dbReference type="InterPro" id="IPR036249">
    <property type="entry name" value="Thioredoxin-like_sf"/>
</dbReference>
<feature type="domain" description="GST N-terminal" evidence="2">
    <location>
        <begin position="1"/>
        <end position="79"/>
    </location>
</feature>
<dbReference type="PROSITE" id="PS50405">
    <property type="entry name" value="GST_CTER"/>
    <property type="match status" value="1"/>
</dbReference>
<dbReference type="STRING" id="28181.BEN30_08450"/>
<dbReference type="OrthoDB" id="9794721at2"/>
<sequence>MRTLYHNWLSPHSRKVRIVLGEKKLAFDLEVEKTWERREGFLRLNPAGEVPVLVEANGTAISGSQVISEYLDESHPTPPLMGAGPLERAEVRRLCQWFDEKFDREVTVNLVGEKIMKRFLGLGSPDSTAIRAGKANINHHLAYIGYLVERRTWLAGDHLTLADITAAAHVSCVDYLGDVPWANFALAKDWYARIKSRPSFRSLLQDHIPGAPPPRHYQDLDF</sequence>
<dbReference type="InterPro" id="IPR036282">
    <property type="entry name" value="Glutathione-S-Trfase_C_sf"/>
</dbReference>
<dbReference type="SUPFAM" id="SSF47616">
    <property type="entry name" value="GST C-terminal domain-like"/>
    <property type="match status" value="1"/>
</dbReference>
<evidence type="ECO:0000313" key="4">
    <source>
        <dbReference type="EMBL" id="OEJ67751.1"/>
    </source>
</evidence>
<proteinExistence type="predicted"/>
<evidence type="ECO:0000313" key="5">
    <source>
        <dbReference type="Proteomes" id="UP000095347"/>
    </source>
</evidence>
<dbReference type="AlphaFoldDB" id="A0A1E5Q8S7"/>
<dbReference type="Proteomes" id="UP000095347">
    <property type="component" value="Unassembled WGS sequence"/>
</dbReference>